<keyword evidence="1" id="KW-0812">Transmembrane</keyword>
<feature type="chain" id="PRO_5003068237" description="Thioredoxin domain-containing protein" evidence="2">
    <location>
        <begin position="26"/>
        <end position="325"/>
    </location>
</feature>
<evidence type="ECO:0000256" key="1">
    <source>
        <dbReference type="SAM" id="Phobius"/>
    </source>
</evidence>
<dbReference type="PANTHER" id="PTHR47126">
    <property type="entry name" value="5'-ADENYLYLSULFATE REDUCTASE-LIKE 7"/>
    <property type="match status" value="1"/>
</dbReference>
<dbReference type="PANTHER" id="PTHR47126:SF3">
    <property type="entry name" value="5'-ADENYLYLSULFATE REDUCTASE-LIKE 5"/>
    <property type="match status" value="1"/>
</dbReference>
<feature type="transmembrane region" description="Helical" evidence="1">
    <location>
        <begin position="220"/>
        <end position="242"/>
    </location>
</feature>
<dbReference type="AlphaFoldDB" id="D5ADW9"/>
<keyword evidence="1" id="KW-1133">Transmembrane helix</keyword>
<evidence type="ECO:0000313" key="4">
    <source>
        <dbReference type="EMBL" id="ADE77738.1"/>
    </source>
</evidence>
<keyword evidence="1" id="KW-0472">Membrane</keyword>
<name>D5ADW9_PICSI</name>
<feature type="domain" description="Thioredoxin" evidence="3">
    <location>
        <begin position="82"/>
        <end position="168"/>
    </location>
</feature>
<dbReference type="SUPFAM" id="SSF52833">
    <property type="entry name" value="Thioredoxin-like"/>
    <property type="match status" value="1"/>
</dbReference>
<feature type="signal peptide" evidence="2">
    <location>
        <begin position="1"/>
        <end position="25"/>
    </location>
</feature>
<dbReference type="Gene3D" id="3.40.30.10">
    <property type="entry name" value="Glutaredoxin"/>
    <property type="match status" value="1"/>
</dbReference>
<dbReference type="InterPro" id="IPR044794">
    <property type="entry name" value="APRL5/7"/>
</dbReference>
<sequence length="325" mass="36927">MFWTDMAAACLIFLVLGLAPGIVLGEPTLPFCPCPSLPEVALIWPEKCMAADFGSPGTPVLHPSRVSELDDVSLERTLDILRYSDAHMAVLFHASWCPFSKSCRSLFDDLSSMFPKIYHVAVEESVLMPSVLSRNGVHSFPCLFLQNQTSRVRYRGSRDLDSLVHFYKEITGIEPISLDPLAKEFNGFRRSFRNEGGQSMEDSPYPWEMSPKNVLQREPYLVFAVLFLILRMLVYLFPKVLLQVKQCRLRRIWHVNLAFLSENTPLILKHALHMLNLNRIWCRLEFSKTRNFQEGAKNARVWASLASVSLGKGPVNRPGSSSENH</sequence>
<organism evidence="4">
    <name type="scientific">Picea sitchensis</name>
    <name type="common">Sitka spruce</name>
    <name type="synonym">Pinus sitchensis</name>
    <dbReference type="NCBI Taxonomy" id="3332"/>
    <lineage>
        <taxon>Eukaryota</taxon>
        <taxon>Viridiplantae</taxon>
        <taxon>Streptophyta</taxon>
        <taxon>Embryophyta</taxon>
        <taxon>Tracheophyta</taxon>
        <taxon>Spermatophyta</taxon>
        <taxon>Pinopsida</taxon>
        <taxon>Pinidae</taxon>
        <taxon>Conifers I</taxon>
        <taxon>Pinales</taxon>
        <taxon>Pinaceae</taxon>
        <taxon>Picea</taxon>
    </lineage>
</organism>
<dbReference type="InterPro" id="IPR036249">
    <property type="entry name" value="Thioredoxin-like_sf"/>
</dbReference>
<dbReference type="InterPro" id="IPR013766">
    <property type="entry name" value="Thioredoxin_domain"/>
</dbReference>
<evidence type="ECO:0000259" key="3">
    <source>
        <dbReference type="Pfam" id="PF00085"/>
    </source>
</evidence>
<keyword evidence="2" id="KW-0732">Signal</keyword>
<proteinExistence type="evidence at transcript level"/>
<protein>
    <recommendedName>
        <fullName evidence="3">Thioredoxin domain-containing protein</fullName>
    </recommendedName>
</protein>
<dbReference type="EMBL" id="BT124491">
    <property type="protein sequence ID" value="ADE77738.1"/>
    <property type="molecule type" value="mRNA"/>
</dbReference>
<evidence type="ECO:0000256" key="2">
    <source>
        <dbReference type="SAM" id="SignalP"/>
    </source>
</evidence>
<dbReference type="Pfam" id="PF00085">
    <property type="entry name" value="Thioredoxin"/>
    <property type="match status" value="1"/>
</dbReference>
<accession>D5ADW9</accession>
<reference evidence="4" key="1">
    <citation type="submission" date="2010-04" db="EMBL/GenBank/DDBJ databases">
        <authorList>
            <person name="Reid K.E."/>
            <person name="Liao N."/>
            <person name="Chan S."/>
            <person name="Docking R."/>
            <person name="Taylor G."/>
            <person name="Moore R."/>
            <person name="Mayo M."/>
            <person name="Munro S."/>
            <person name="King J."/>
            <person name="Yanchuk A."/>
            <person name="Holt R."/>
            <person name="Jones S."/>
            <person name="Marra M."/>
            <person name="Ritland C.E."/>
            <person name="Ritland K."/>
            <person name="Bohlmann J."/>
        </authorList>
    </citation>
    <scope>NUCLEOTIDE SEQUENCE</scope>
    <source>
        <tissue evidence="4">Bud</tissue>
    </source>
</reference>